<dbReference type="Gene3D" id="1.10.3720.10">
    <property type="entry name" value="MetI-like"/>
    <property type="match status" value="1"/>
</dbReference>
<dbReference type="Proteomes" id="UP000677804">
    <property type="component" value="Chromosome"/>
</dbReference>
<name>A0ABX8D9P3_9CELL</name>
<keyword evidence="10" id="KW-1185">Reference proteome</keyword>
<evidence type="ECO:0000256" key="4">
    <source>
        <dbReference type="ARBA" id="ARBA00022692"/>
    </source>
</evidence>
<feature type="transmembrane region" description="Helical" evidence="7">
    <location>
        <begin position="139"/>
        <end position="162"/>
    </location>
</feature>
<keyword evidence="6 7" id="KW-0472">Membrane</keyword>
<evidence type="ECO:0000313" key="9">
    <source>
        <dbReference type="EMBL" id="QVI64124.1"/>
    </source>
</evidence>
<evidence type="ECO:0000256" key="1">
    <source>
        <dbReference type="ARBA" id="ARBA00004651"/>
    </source>
</evidence>
<evidence type="ECO:0000256" key="6">
    <source>
        <dbReference type="ARBA" id="ARBA00023136"/>
    </source>
</evidence>
<feature type="transmembrane region" description="Helical" evidence="7">
    <location>
        <begin position="92"/>
        <end position="113"/>
    </location>
</feature>
<dbReference type="CDD" id="cd06261">
    <property type="entry name" value="TM_PBP2"/>
    <property type="match status" value="1"/>
</dbReference>
<keyword evidence="5 7" id="KW-1133">Transmembrane helix</keyword>
<evidence type="ECO:0000256" key="5">
    <source>
        <dbReference type="ARBA" id="ARBA00022989"/>
    </source>
</evidence>
<organism evidence="9 10">
    <name type="scientific">Cellulomonas wangleii</name>
    <dbReference type="NCBI Taxonomy" id="2816956"/>
    <lineage>
        <taxon>Bacteria</taxon>
        <taxon>Bacillati</taxon>
        <taxon>Actinomycetota</taxon>
        <taxon>Actinomycetes</taxon>
        <taxon>Micrococcales</taxon>
        <taxon>Cellulomonadaceae</taxon>
        <taxon>Cellulomonas</taxon>
    </lineage>
</organism>
<dbReference type="InterPro" id="IPR051393">
    <property type="entry name" value="ABC_transporter_permease"/>
</dbReference>
<dbReference type="InterPro" id="IPR035906">
    <property type="entry name" value="MetI-like_sf"/>
</dbReference>
<protein>
    <submittedName>
        <fullName evidence="9">Sugar ABC transporter permease</fullName>
    </submittedName>
</protein>
<dbReference type="EMBL" id="CP074405">
    <property type="protein sequence ID" value="QVI64124.1"/>
    <property type="molecule type" value="Genomic_DNA"/>
</dbReference>
<dbReference type="PANTHER" id="PTHR30193:SF37">
    <property type="entry name" value="INNER MEMBRANE ABC TRANSPORTER PERMEASE PROTEIN YCJO"/>
    <property type="match status" value="1"/>
</dbReference>
<evidence type="ECO:0000313" key="10">
    <source>
        <dbReference type="Proteomes" id="UP000677804"/>
    </source>
</evidence>
<sequence>MVLPAVAIFFVFHTLPVLQGIFFSFTDYAGYGTWQFVGLRNYLNLFGNDRIAHSYLFTFQFAIVATVLTNALALTIAMGLNARIRLQTTLRGLYFIPNVLAVLVVGYVFNYLFSNSLPVLGQALGVEWLSTSILANEDLAWLGIVVLAVWQACAFNIILYLAGLQTIPGELYEAASLDGASTWRRFRSITFPLISAFFTINMVLSLKNFLQVFDHVIALTNGGPGTATESISLVIYRGGFQGGEYAYQTANAVVYLVVIIVLSLAQLRFLQSREAES</sequence>
<reference evidence="9 10" key="1">
    <citation type="submission" date="2021-05" db="EMBL/GenBank/DDBJ databases">
        <title>Novel species in genus Cellulomonas.</title>
        <authorList>
            <person name="Zhang G."/>
        </authorList>
    </citation>
    <scope>NUCLEOTIDE SEQUENCE [LARGE SCALE GENOMIC DNA]</scope>
    <source>
        <strain evidence="10">zg-ZUI222</strain>
    </source>
</reference>
<evidence type="ECO:0000256" key="2">
    <source>
        <dbReference type="ARBA" id="ARBA00022448"/>
    </source>
</evidence>
<comment type="similarity">
    <text evidence="7">Belongs to the binding-protein-dependent transport system permease family.</text>
</comment>
<dbReference type="Pfam" id="PF00528">
    <property type="entry name" value="BPD_transp_1"/>
    <property type="match status" value="1"/>
</dbReference>
<comment type="subcellular location">
    <subcellularLocation>
        <location evidence="1 7">Cell membrane</location>
        <topology evidence="1 7">Multi-pass membrane protein</topology>
    </subcellularLocation>
</comment>
<feature type="transmembrane region" description="Helical" evidence="7">
    <location>
        <begin position="189"/>
        <end position="206"/>
    </location>
</feature>
<feature type="transmembrane region" description="Helical" evidence="7">
    <location>
        <begin position="55"/>
        <end position="80"/>
    </location>
</feature>
<proteinExistence type="inferred from homology"/>
<evidence type="ECO:0000256" key="7">
    <source>
        <dbReference type="RuleBase" id="RU363032"/>
    </source>
</evidence>
<keyword evidence="4 7" id="KW-0812">Transmembrane</keyword>
<evidence type="ECO:0000256" key="3">
    <source>
        <dbReference type="ARBA" id="ARBA00022475"/>
    </source>
</evidence>
<keyword evidence="2 7" id="KW-0813">Transport</keyword>
<dbReference type="SUPFAM" id="SSF161098">
    <property type="entry name" value="MetI-like"/>
    <property type="match status" value="1"/>
</dbReference>
<gene>
    <name evidence="9" type="ORF">KG103_05950</name>
</gene>
<feature type="transmembrane region" description="Helical" evidence="7">
    <location>
        <begin position="252"/>
        <end position="270"/>
    </location>
</feature>
<keyword evidence="3" id="KW-1003">Cell membrane</keyword>
<dbReference type="PANTHER" id="PTHR30193">
    <property type="entry name" value="ABC TRANSPORTER PERMEASE PROTEIN"/>
    <property type="match status" value="1"/>
</dbReference>
<dbReference type="PROSITE" id="PS50928">
    <property type="entry name" value="ABC_TM1"/>
    <property type="match status" value="1"/>
</dbReference>
<evidence type="ECO:0000259" key="8">
    <source>
        <dbReference type="PROSITE" id="PS50928"/>
    </source>
</evidence>
<accession>A0ABX8D9P3</accession>
<feature type="domain" description="ABC transmembrane type-1" evidence="8">
    <location>
        <begin position="55"/>
        <end position="266"/>
    </location>
</feature>
<dbReference type="InterPro" id="IPR000515">
    <property type="entry name" value="MetI-like"/>
</dbReference>